<reference evidence="3" key="2">
    <citation type="journal article" date="2024" name="Nature">
        <title>Anoxygenic phototroph of the Chloroflexota uses a type I reaction centre.</title>
        <authorList>
            <person name="Tsuji J.M."/>
            <person name="Shaw N.A."/>
            <person name="Nagashima S."/>
            <person name="Venkiteswaran J.J."/>
            <person name="Schiff S.L."/>
            <person name="Watanabe T."/>
            <person name="Fukui M."/>
            <person name="Hanada S."/>
            <person name="Tank M."/>
            <person name="Neufeld J.D."/>
        </authorList>
    </citation>
    <scope>NUCLEOTIDE SEQUENCE</scope>
    <source>
        <strain evidence="3">L227-S17</strain>
    </source>
</reference>
<dbReference type="AlphaFoldDB" id="A0A8T7M2M7"/>
<dbReference type="GO" id="GO:0008237">
    <property type="term" value="F:metallopeptidase activity"/>
    <property type="evidence" value="ECO:0007669"/>
    <property type="project" value="InterPro"/>
</dbReference>
<dbReference type="EMBL" id="JACATZ010000001">
    <property type="protein sequence ID" value="NWJ45406.1"/>
    <property type="molecule type" value="Genomic_DNA"/>
</dbReference>
<evidence type="ECO:0000313" key="4">
    <source>
        <dbReference type="Proteomes" id="UP000521676"/>
    </source>
</evidence>
<name>A0A8T7M2M7_9CHLR</name>
<evidence type="ECO:0000313" key="3">
    <source>
        <dbReference type="EMBL" id="WJW67278.1"/>
    </source>
</evidence>
<dbReference type="InterPro" id="IPR003961">
    <property type="entry name" value="FN3_dom"/>
</dbReference>
<dbReference type="SUPFAM" id="SSF49265">
    <property type="entry name" value="Fibronectin type III"/>
    <property type="match status" value="1"/>
</dbReference>
<dbReference type="Gene3D" id="2.60.40.10">
    <property type="entry name" value="Immunoglobulins"/>
    <property type="match status" value="1"/>
</dbReference>
<dbReference type="Proteomes" id="UP001431572">
    <property type="component" value="Chromosome 1"/>
</dbReference>
<dbReference type="EMBL" id="CP128399">
    <property type="protein sequence ID" value="WJW67278.1"/>
    <property type="molecule type" value="Genomic_DNA"/>
</dbReference>
<evidence type="ECO:0000259" key="1">
    <source>
        <dbReference type="PROSITE" id="PS50853"/>
    </source>
</evidence>
<accession>A0A8T7M2M7</accession>
<dbReference type="InterPro" id="IPR024079">
    <property type="entry name" value="MetalloPept_cat_dom_sf"/>
</dbReference>
<dbReference type="InterPro" id="IPR013783">
    <property type="entry name" value="Ig-like_fold"/>
</dbReference>
<protein>
    <recommendedName>
        <fullName evidence="1">Fibronectin type-III domain-containing protein</fullName>
    </recommendedName>
</protein>
<dbReference type="SMART" id="SM00060">
    <property type="entry name" value="FN3"/>
    <property type="match status" value="1"/>
</dbReference>
<evidence type="ECO:0000313" key="5">
    <source>
        <dbReference type="Proteomes" id="UP001431572"/>
    </source>
</evidence>
<dbReference type="PROSITE" id="PS50853">
    <property type="entry name" value="FN3"/>
    <property type="match status" value="1"/>
</dbReference>
<sequence length="569" mass="60547">MRKTYYRAALLLVILLLLQLAFNPLITQGTLLQDSSNSAIPGTPLILVTDGQPNPVKVAPPLNFSRRMAKSNSVLATPTATFSVTYNGFSAQAQAAFQYALDIWATQITSPVPITINAYWTNLQTCSSGQACILGAAGPYEEFQDFSGATLNNTLYAAALANKLHRSDIDPVLSDIIAQFNSGYPDWYYGTDGNTPLNKIDFVSVVLHEIGHGLGFFGDISYNTTTFKGSYGYPAIYDRFAVNGSGQSLLNTTLFPNPSTALGSQLVSNNLYFDSPTVREINGSNTAKLYAPSPWEQGSSYSHLDNIYNGTPNALMTYSIGTGEVQHNPGSLILAMFRDMGWTVALTPNDPTLLVATPFSSTRIDLTWHDNSSYETNYRIERSPNGSSNWSSIAMLPASSTSYSDTGLFSATLYYYRVLASNLGVDSGYSNTANATTNTGTIWTVTSTEDSGDTASKGTDGTLSYALNQATNGHTIKFLLNGGATTINVSGALRAVQAGVIIDGGACTSGTGITIMAKPDMAAATDITINGLVLGGATIRNITVSGFGGRQIVANPGRDILYCSKGSKK</sequence>
<feature type="domain" description="Fibronectin type-III" evidence="1">
    <location>
        <begin position="347"/>
        <end position="440"/>
    </location>
</feature>
<dbReference type="InterPro" id="IPR036116">
    <property type="entry name" value="FN3_sf"/>
</dbReference>
<evidence type="ECO:0000313" key="2">
    <source>
        <dbReference type="EMBL" id="NWJ45406.1"/>
    </source>
</evidence>
<keyword evidence="5" id="KW-1185">Reference proteome</keyword>
<dbReference type="SUPFAM" id="SSF55486">
    <property type="entry name" value="Metalloproteases ('zincins'), catalytic domain"/>
    <property type="match status" value="2"/>
</dbReference>
<gene>
    <name evidence="2" type="ORF">HXX08_05955</name>
    <name evidence="3" type="ORF">OZ401_000538</name>
</gene>
<dbReference type="RefSeq" id="WP_341469177.1">
    <property type="nucleotide sequence ID" value="NZ_CP128399.1"/>
</dbReference>
<organism evidence="2 4">
    <name type="scientific">Candidatus Chlorohelix allophototropha</name>
    <dbReference type="NCBI Taxonomy" id="3003348"/>
    <lineage>
        <taxon>Bacteria</taxon>
        <taxon>Bacillati</taxon>
        <taxon>Chloroflexota</taxon>
        <taxon>Chloroflexia</taxon>
        <taxon>Candidatus Chloroheliales</taxon>
        <taxon>Candidatus Chloroheliaceae</taxon>
        <taxon>Candidatus Chlorohelix</taxon>
    </lineage>
</organism>
<dbReference type="Proteomes" id="UP000521676">
    <property type="component" value="Unassembled WGS sequence"/>
</dbReference>
<dbReference type="CDD" id="cd00063">
    <property type="entry name" value="FN3"/>
    <property type="match status" value="1"/>
</dbReference>
<dbReference type="Gene3D" id="3.40.390.10">
    <property type="entry name" value="Collagenase (Catalytic Domain)"/>
    <property type="match status" value="1"/>
</dbReference>
<reference evidence="2 4" key="1">
    <citation type="submission" date="2020-06" db="EMBL/GenBank/DDBJ databases">
        <title>Anoxygenic phototrophic Chloroflexota member uses a Type I reaction center.</title>
        <authorList>
            <person name="Tsuji J.M."/>
            <person name="Shaw N.A."/>
            <person name="Nagashima S."/>
            <person name="Venkiteswaran J."/>
            <person name="Schiff S.L."/>
            <person name="Hanada S."/>
            <person name="Tank M."/>
            <person name="Neufeld J.D."/>
        </authorList>
    </citation>
    <scope>NUCLEOTIDE SEQUENCE [LARGE SCALE GENOMIC DNA]</scope>
    <source>
        <strain evidence="2">L227-S17</strain>
    </source>
</reference>
<proteinExistence type="predicted"/>